<name>A0AAV4THV6_9ARAC</name>
<keyword evidence="2" id="KW-1185">Reference proteome</keyword>
<protein>
    <submittedName>
        <fullName evidence="1">Uncharacterized protein</fullName>
    </submittedName>
</protein>
<sequence length="142" mass="15986">MHAAQINILVCPVLCIMDSWGENLSASFGSQFSSRGDIDEAGSHFPSLLPDFLALEGRKRFTIKRPPLVTSNRKPVCDVRYLTGLLKYGGRQALYGLISIFWVEGEVLLLVRLDKGCRCKVARGQKYWKNSVGHYCRKDFTS</sequence>
<gene>
    <name evidence="1" type="ORF">CDAR_564381</name>
</gene>
<dbReference type="EMBL" id="BPLQ01009655">
    <property type="protein sequence ID" value="GIY45685.1"/>
    <property type="molecule type" value="Genomic_DNA"/>
</dbReference>
<organism evidence="1 2">
    <name type="scientific">Caerostris darwini</name>
    <dbReference type="NCBI Taxonomy" id="1538125"/>
    <lineage>
        <taxon>Eukaryota</taxon>
        <taxon>Metazoa</taxon>
        <taxon>Ecdysozoa</taxon>
        <taxon>Arthropoda</taxon>
        <taxon>Chelicerata</taxon>
        <taxon>Arachnida</taxon>
        <taxon>Araneae</taxon>
        <taxon>Araneomorphae</taxon>
        <taxon>Entelegynae</taxon>
        <taxon>Araneoidea</taxon>
        <taxon>Araneidae</taxon>
        <taxon>Caerostris</taxon>
    </lineage>
</organism>
<evidence type="ECO:0000313" key="2">
    <source>
        <dbReference type="Proteomes" id="UP001054837"/>
    </source>
</evidence>
<dbReference type="Proteomes" id="UP001054837">
    <property type="component" value="Unassembled WGS sequence"/>
</dbReference>
<reference evidence="1 2" key="1">
    <citation type="submission" date="2021-06" db="EMBL/GenBank/DDBJ databases">
        <title>Caerostris darwini draft genome.</title>
        <authorList>
            <person name="Kono N."/>
            <person name="Arakawa K."/>
        </authorList>
    </citation>
    <scope>NUCLEOTIDE SEQUENCE [LARGE SCALE GENOMIC DNA]</scope>
</reference>
<proteinExistence type="predicted"/>
<evidence type="ECO:0000313" key="1">
    <source>
        <dbReference type="EMBL" id="GIY45685.1"/>
    </source>
</evidence>
<accession>A0AAV4THV6</accession>
<dbReference type="AlphaFoldDB" id="A0AAV4THV6"/>
<comment type="caution">
    <text evidence="1">The sequence shown here is derived from an EMBL/GenBank/DDBJ whole genome shotgun (WGS) entry which is preliminary data.</text>
</comment>